<name>A0AAD6Z327_9AGAR</name>
<reference evidence="2" key="1">
    <citation type="submission" date="2023-03" db="EMBL/GenBank/DDBJ databases">
        <title>Massive genome expansion in bonnet fungi (Mycena s.s.) driven by repeated elements and novel gene families across ecological guilds.</title>
        <authorList>
            <consortium name="Lawrence Berkeley National Laboratory"/>
            <person name="Harder C.B."/>
            <person name="Miyauchi S."/>
            <person name="Viragh M."/>
            <person name="Kuo A."/>
            <person name="Thoen E."/>
            <person name="Andreopoulos B."/>
            <person name="Lu D."/>
            <person name="Skrede I."/>
            <person name="Drula E."/>
            <person name="Henrissat B."/>
            <person name="Morin E."/>
            <person name="Kohler A."/>
            <person name="Barry K."/>
            <person name="LaButti K."/>
            <person name="Morin E."/>
            <person name="Salamov A."/>
            <person name="Lipzen A."/>
            <person name="Mereny Z."/>
            <person name="Hegedus B."/>
            <person name="Baldrian P."/>
            <person name="Stursova M."/>
            <person name="Weitz H."/>
            <person name="Taylor A."/>
            <person name="Grigoriev I.V."/>
            <person name="Nagy L.G."/>
            <person name="Martin F."/>
            <person name="Kauserud H."/>
        </authorList>
    </citation>
    <scope>NUCLEOTIDE SEQUENCE</scope>
    <source>
        <strain evidence="2">CBHHK002</strain>
    </source>
</reference>
<evidence type="ECO:0000313" key="2">
    <source>
        <dbReference type="EMBL" id="KAJ7304803.1"/>
    </source>
</evidence>
<keyword evidence="3" id="KW-1185">Reference proteome</keyword>
<gene>
    <name evidence="2" type="ORF">DFH08DRAFT_945107</name>
</gene>
<comment type="caution">
    <text evidence="2">The sequence shown here is derived from an EMBL/GenBank/DDBJ whole genome shotgun (WGS) entry which is preliminary data.</text>
</comment>
<feature type="compositionally biased region" description="Low complexity" evidence="1">
    <location>
        <begin position="464"/>
        <end position="477"/>
    </location>
</feature>
<sequence length="545" mass="60982">MRDLGFFMEHGKQRECNQVFQSGHGGHQSSCRFSTDIVWEKTGYRFHYHSTHEFKNSSDCRYEYHCAQLDNRRHKSKKSSDVEKQRDKGQMAMFPCGGWVTIWASPDKSDCFVRIRHLDCYQKYVCIDLPGDVKKFIAENPKLRAPRQASWRRCDDELESAKILLKEFAIDPAHKLELIPMPESERFRAIGFVFPSLLHKWGNVIREAALDSTFKTNKAGFECFALLGEVGGSGVPLGFLLLKSNNPQSNEREEYIRAVIRHITAIWEKNLKVAQTAIPTFKIRFNGQTSEVAAPARPKLIIHLNGRTENAPHVSADSDEALERFVDSLDDDEEDLNEDPDAVDIAPAVVPNPLPSSPCTPGRVHGSGGQNDPFMLSSSPVVADEEEDALAIEFMKKRIIEIEEGLKIMQSQLDHPQYSKLWLRSMKANNIGGDLANMATDVRRFTTTGTACVIAKGLSSSLATTPTTPTPTGTTPTKNRAGGSCRGWRTALSDAKRDVRVPSRASNRATALGGWRFLQSCKWMRGIWANGEGRGAMGRPWGTRK</sequence>
<dbReference type="AlphaFoldDB" id="A0AAD6Z327"/>
<proteinExistence type="predicted"/>
<dbReference type="Proteomes" id="UP001218218">
    <property type="component" value="Unassembled WGS sequence"/>
</dbReference>
<feature type="region of interest" description="Disordered" evidence="1">
    <location>
        <begin position="463"/>
        <end position="484"/>
    </location>
</feature>
<evidence type="ECO:0000256" key="1">
    <source>
        <dbReference type="SAM" id="MobiDB-lite"/>
    </source>
</evidence>
<organism evidence="2 3">
    <name type="scientific">Mycena albidolilacea</name>
    <dbReference type="NCBI Taxonomy" id="1033008"/>
    <lineage>
        <taxon>Eukaryota</taxon>
        <taxon>Fungi</taxon>
        <taxon>Dikarya</taxon>
        <taxon>Basidiomycota</taxon>
        <taxon>Agaricomycotina</taxon>
        <taxon>Agaricomycetes</taxon>
        <taxon>Agaricomycetidae</taxon>
        <taxon>Agaricales</taxon>
        <taxon>Marasmiineae</taxon>
        <taxon>Mycenaceae</taxon>
        <taxon>Mycena</taxon>
    </lineage>
</organism>
<dbReference type="EMBL" id="JARIHO010000099">
    <property type="protein sequence ID" value="KAJ7304803.1"/>
    <property type="molecule type" value="Genomic_DNA"/>
</dbReference>
<accession>A0AAD6Z327</accession>
<protein>
    <submittedName>
        <fullName evidence="2">Uncharacterized protein</fullName>
    </submittedName>
</protein>
<evidence type="ECO:0000313" key="3">
    <source>
        <dbReference type="Proteomes" id="UP001218218"/>
    </source>
</evidence>